<organism evidence="4 5">
    <name type="scientific">Terrabacter aeriphilus</name>
    <dbReference type="NCBI Taxonomy" id="515662"/>
    <lineage>
        <taxon>Bacteria</taxon>
        <taxon>Bacillati</taxon>
        <taxon>Actinomycetota</taxon>
        <taxon>Actinomycetes</taxon>
        <taxon>Micrococcales</taxon>
        <taxon>Intrasporangiaceae</taxon>
        <taxon>Terrabacter</taxon>
    </lineage>
</organism>
<dbReference type="PANTHER" id="PTHR34700:SF4">
    <property type="entry name" value="PHAGE-LIKE ELEMENT PBSX PROTEIN XKDP"/>
    <property type="match status" value="1"/>
</dbReference>
<dbReference type="InterPro" id="IPR010618">
    <property type="entry name" value="RPF"/>
</dbReference>
<dbReference type="Proteomes" id="UP001500427">
    <property type="component" value="Unassembled WGS sequence"/>
</dbReference>
<dbReference type="PANTHER" id="PTHR34700">
    <property type="entry name" value="POTASSIUM BINDING PROTEIN KBP"/>
    <property type="match status" value="1"/>
</dbReference>
<dbReference type="InterPro" id="IPR036779">
    <property type="entry name" value="LysM_dom_sf"/>
</dbReference>
<proteinExistence type="inferred from homology"/>
<reference evidence="5" key="1">
    <citation type="journal article" date="2019" name="Int. J. Syst. Evol. Microbiol.">
        <title>The Global Catalogue of Microorganisms (GCM) 10K type strain sequencing project: providing services to taxonomists for standard genome sequencing and annotation.</title>
        <authorList>
            <consortium name="The Broad Institute Genomics Platform"/>
            <consortium name="The Broad Institute Genome Sequencing Center for Infectious Disease"/>
            <person name="Wu L."/>
            <person name="Ma J."/>
        </authorList>
    </citation>
    <scope>NUCLEOTIDE SEQUENCE [LARGE SCALE GENOMIC DNA]</scope>
    <source>
        <strain evidence="5">JCM 17687</strain>
    </source>
</reference>
<name>A0ABP9J6F0_9MICO</name>
<dbReference type="CDD" id="cd13925">
    <property type="entry name" value="RPF"/>
    <property type="match status" value="1"/>
</dbReference>
<dbReference type="InterPro" id="IPR052196">
    <property type="entry name" value="Bact_Kbp"/>
</dbReference>
<gene>
    <name evidence="4" type="primary">rpfA</name>
    <name evidence="4" type="ORF">GCM10023258_09950</name>
</gene>
<dbReference type="SUPFAM" id="SSF53955">
    <property type="entry name" value="Lysozyme-like"/>
    <property type="match status" value="1"/>
</dbReference>
<dbReference type="SMART" id="SM00257">
    <property type="entry name" value="LysM"/>
    <property type="match status" value="1"/>
</dbReference>
<evidence type="ECO:0000256" key="1">
    <source>
        <dbReference type="ARBA" id="ARBA00010830"/>
    </source>
</evidence>
<dbReference type="PROSITE" id="PS51782">
    <property type="entry name" value="LYSM"/>
    <property type="match status" value="1"/>
</dbReference>
<comment type="caution">
    <text evidence="4">The sequence shown here is derived from an EMBL/GenBank/DDBJ whole genome shotgun (WGS) entry which is preliminary data.</text>
</comment>
<keyword evidence="2" id="KW-0378">Hydrolase</keyword>
<dbReference type="CDD" id="cd00118">
    <property type="entry name" value="LysM"/>
    <property type="match status" value="1"/>
</dbReference>
<dbReference type="Gene3D" id="3.10.350.10">
    <property type="entry name" value="LysM domain"/>
    <property type="match status" value="1"/>
</dbReference>
<dbReference type="EMBL" id="BAABIW010000006">
    <property type="protein sequence ID" value="GAA5020912.1"/>
    <property type="molecule type" value="Genomic_DNA"/>
</dbReference>
<keyword evidence="5" id="KW-1185">Reference proteome</keyword>
<accession>A0ABP9J6F0</accession>
<evidence type="ECO:0000313" key="5">
    <source>
        <dbReference type="Proteomes" id="UP001500427"/>
    </source>
</evidence>
<evidence type="ECO:0000313" key="4">
    <source>
        <dbReference type="EMBL" id="GAA5020912.1"/>
    </source>
</evidence>
<dbReference type="RefSeq" id="WP_345506330.1">
    <property type="nucleotide sequence ID" value="NZ_BAABIW010000006.1"/>
</dbReference>
<dbReference type="InterPro" id="IPR018392">
    <property type="entry name" value="LysM"/>
</dbReference>
<comment type="similarity">
    <text evidence="1">Belongs to the transglycosylase family. Rpf subfamily.</text>
</comment>
<sequence>MQYMSKHAAAKQVSVKQRIAGVGIAGAATLVGGIATAGSAKAASVWDRVAACESSGNWHINTGNGYYGGLQFVQSTWVGYGGRAYASRADLATRAEQIAVAQRVLASQGPGAWPVCSQRAGLTRSNGGATSSPVSRSTVRKPVATKKKVVKKKVVKKKTYAAKPKATNTYTGKGAKVTVHRGDTLGKIAASHHVRGGWKALWKANSARVPNPNLIFVGQVLRLP</sequence>
<dbReference type="Pfam" id="PF06737">
    <property type="entry name" value="Transglycosylas"/>
    <property type="match status" value="1"/>
</dbReference>
<evidence type="ECO:0000256" key="2">
    <source>
        <dbReference type="ARBA" id="ARBA00022801"/>
    </source>
</evidence>
<dbReference type="Gene3D" id="1.10.530.10">
    <property type="match status" value="1"/>
</dbReference>
<dbReference type="SUPFAM" id="SSF54106">
    <property type="entry name" value="LysM domain"/>
    <property type="match status" value="1"/>
</dbReference>
<dbReference type="Pfam" id="PF01476">
    <property type="entry name" value="LysM"/>
    <property type="match status" value="1"/>
</dbReference>
<evidence type="ECO:0000259" key="3">
    <source>
        <dbReference type="PROSITE" id="PS51782"/>
    </source>
</evidence>
<protein>
    <submittedName>
        <fullName evidence="4">Resuscitation-promoting factor protein RpfA</fullName>
    </submittedName>
</protein>
<feature type="domain" description="LysM" evidence="3">
    <location>
        <begin position="175"/>
        <end position="223"/>
    </location>
</feature>
<dbReference type="InterPro" id="IPR023346">
    <property type="entry name" value="Lysozyme-like_dom_sf"/>
</dbReference>